<sequence length="253" mass="29666">MFRKVNFVHTTKLFTNSKRINFGENFGFDLIFYRDGIFGPAYYYQIKNIYDDFEITKITTIIGGVKEIEVLYNKEYYIFPYDSVGSGIYTFYISANIKVNIEKNEMCIVKRIETRTINVSETRLQLLKLHQYFKSALILYTNNNYLQLPYYVKKVNGNNIEICIDNPHNIEIEGKKGDYKIEQCGTKSIELRLTFLYDPSITSKSKYSAINSKKTTQNNELLPKTIVSSDVSIKKSSQKKRRRVAKNYVECYF</sequence>
<evidence type="ECO:0000313" key="1">
    <source>
        <dbReference type="Proteomes" id="UP000887579"/>
    </source>
</evidence>
<evidence type="ECO:0000313" key="2">
    <source>
        <dbReference type="WBParaSite" id="ES5_v2.g15888.t1"/>
    </source>
</evidence>
<protein>
    <submittedName>
        <fullName evidence="2">Uncharacterized protein</fullName>
    </submittedName>
</protein>
<proteinExistence type="predicted"/>
<dbReference type="Proteomes" id="UP000887579">
    <property type="component" value="Unplaced"/>
</dbReference>
<name>A0AC34FG96_9BILA</name>
<organism evidence="1 2">
    <name type="scientific">Panagrolaimus sp. ES5</name>
    <dbReference type="NCBI Taxonomy" id="591445"/>
    <lineage>
        <taxon>Eukaryota</taxon>
        <taxon>Metazoa</taxon>
        <taxon>Ecdysozoa</taxon>
        <taxon>Nematoda</taxon>
        <taxon>Chromadorea</taxon>
        <taxon>Rhabditida</taxon>
        <taxon>Tylenchina</taxon>
        <taxon>Panagrolaimomorpha</taxon>
        <taxon>Panagrolaimoidea</taxon>
        <taxon>Panagrolaimidae</taxon>
        <taxon>Panagrolaimus</taxon>
    </lineage>
</organism>
<dbReference type="WBParaSite" id="ES5_v2.g15888.t1">
    <property type="protein sequence ID" value="ES5_v2.g15888.t1"/>
    <property type="gene ID" value="ES5_v2.g15888"/>
</dbReference>
<reference evidence="2" key="1">
    <citation type="submission" date="2022-11" db="UniProtKB">
        <authorList>
            <consortium name="WormBaseParasite"/>
        </authorList>
    </citation>
    <scope>IDENTIFICATION</scope>
</reference>
<accession>A0AC34FG96</accession>